<dbReference type="Proteomes" id="UP001211619">
    <property type="component" value="Segment"/>
</dbReference>
<sequence length="88" mass="10254">MSQFKLKADLIELASYEEKIEFIQERLVVNYGGWIDVSTNELVVRIKEEFGIEITNKQFYEDVLTDKVIRGITNNFMSSFMEGGPRLK</sequence>
<dbReference type="KEGG" id="vg:80832179"/>
<dbReference type="RefSeq" id="YP_010845030.1">
    <property type="nucleotide sequence ID" value="NC_079184.1"/>
</dbReference>
<evidence type="ECO:0000313" key="1">
    <source>
        <dbReference type="EMBL" id="WAX24523.1"/>
    </source>
</evidence>
<evidence type="ECO:0000313" key="2">
    <source>
        <dbReference type="Proteomes" id="UP001211619"/>
    </source>
</evidence>
<name>A0A9Y1MSX1_9CAUD</name>
<organism evidence="1 2">
    <name type="scientific">Escherichia phage vB_EcoM_DE15</name>
    <dbReference type="NCBI Taxonomy" id="3003366"/>
    <lineage>
        <taxon>Viruses</taxon>
        <taxon>Duplodnaviria</taxon>
        <taxon>Heunggongvirae</taxon>
        <taxon>Uroviricota</taxon>
        <taxon>Caudoviricetes</taxon>
        <taxon>Chaseviridae</taxon>
        <taxon>Cleopatravirinae</taxon>
        <taxon>Carltongylesvirus</taxon>
        <taxon>Carltongylesvirus DE15</taxon>
    </lineage>
</organism>
<dbReference type="EMBL" id="OP595144">
    <property type="protein sequence ID" value="WAX24523.1"/>
    <property type="molecule type" value="Genomic_DNA"/>
</dbReference>
<protein>
    <submittedName>
        <fullName evidence="1">Uncharacterized protein</fullName>
    </submittedName>
</protein>
<proteinExistence type="predicted"/>
<reference evidence="1 2" key="1">
    <citation type="submission" date="2022-10" db="EMBL/GenBank/DDBJ databases">
        <title>Complete genome sequence analysis of a novel Escherichia coli phage vB_EcoM_DE15.</title>
        <authorList>
            <person name="Cui J."/>
        </authorList>
    </citation>
    <scope>NUCLEOTIDE SEQUENCE [LARGE SCALE GENOMIC DNA]</scope>
</reference>
<accession>A0A9Y1MSX1</accession>
<dbReference type="GeneID" id="80832179"/>
<keyword evidence="2" id="KW-1185">Reference proteome</keyword>